<name>A0A165NCV9_EXIGL</name>
<dbReference type="Proteomes" id="UP000077266">
    <property type="component" value="Unassembled WGS sequence"/>
</dbReference>
<gene>
    <name evidence="1" type="ORF">EXIGLDRAFT_145076</name>
</gene>
<evidence type="ECO:0000313" key="2">
    <source>
        <dbReference type="Proteomes" id="UP000077266"/>
    </source>
</evidence>
<dbReference type="AlphaFoldDB" id="A0A165NCV9"/>
<organism evidence="1 2">
    <name type="scientific">Exidia glandulosa HHB12029</name>
    <dbReference type="NCBI Taxonomy" id="1314781"/>
    <lineage>
        <taxon>Eukaryota</taxon>
        <taxon>Fungi</taxon>
        <taxon>Dikarya</taxon>
        <taxon>Basidiomycota</taxon>
        <taxon>Agaricomycotina</taxon>
        <taxon>Agaricomycetes</taxon>
        <taxon>Auriculariales</taxon>
        <taxon>Exidiaceae</taxon>
        <taxon>Exidia</taxon>
    </lineage>
</organism>
<protein>
    <submittedName>
        <fullName evidence="1">Uncharacterized protein</fullName>
    </submittedName>
</protein>
<dbReference type="InParanoid" id="A0A165NCV9"/>
<keyword evidence="2" id="KW-1185">Reference proteome</keyword>
<evidence type="ECO:0000313" key="1">
    <source>
        <dbReference type="EMBL" id="KZW00564.1"/>
    </source>
</evidence>
<accession>A0A165NCV9</accession>
<reference evidence="1 2" key="1">
    <citation type="journal article" date="2016" name="Mol. Biol. Evol.">
        <title>Comparative Genomics of Early-Diverging Mushroom-Forming Fungi Provides Insights into the Origins of Lignocellulose Decay Capabilities.</title>
        <authorList>
            <person name="Nagy L.G."/>
            <person name="Riley R."/>
            <person name="Tritt A."/>
            <person name="Adam C."/>
            <person name="Daum C."/>
            <person name="Floudas D."/>
            <person name="Sun H."/>
            <person name="Yadav J.S."/>
            <person name="Pangilinan J."/>
            <person name="Larsson K.H."/>
            <person name="Matsuura K."/>
            <person name="Barry K."/>
            <person name="Labutti K."/>
            <person name="Kuo R."/>
            <person name="Ohm R.A."/>
            <person name="Bhattacharya S.S."/>
            <person name="Shirouzu T."/>
            <person name="Yoshinaga Y."/>
            <person name="Martin F.M."/>
            <person name="Grigoriev I.V."/>
            <person name="Hibbett D.S."/>
        </authorList>
    </citation>
    <scope>NUCLEOTIDE SEQUENCE [LARGE SCALE GENOMIC DNA]</scope>
    <source>
        <strain evidence="1 2">HHB12029</strain>
    </source>
</reference>
<sequence length="109" mass="12296">MWRSFQDRLWTAGLVGSLLRTLGQVSFRRKVIRSSKASYRSRWVKIAVPCRGPVPKQILRTGSCWRPGQRGRQQEQRVSQALCPVPTPSCAIKPLQAECTVADVGYILN</sequence>
<proteinExistence type="predicted"/>
<dbReference type="EMBL" id="KV425900">
    <property type="protein sequence ID" value="KZW00564.1"/>
    <property type="molecule type" value="Genomic_DNA"/>
</dbReference>